<protein>
    <submittedName>
        <fullName evidence="3">Glycosyl hydrolases family 16</fullName>
    </submittedName>
</protein>
<dbReference type="InterPro" id="IPR050546">
    <property type="entry name" value="Glycosyl_Hydrlase_16"/>
</dbReference>
<keyword evidence="3" id="KW-0378">Hydrolase</keyword>
<feature type="domain" description="GH16" evidence="2">
    <location>
        <begin position="175"/>
        <end position="436"/>
    </location>
</feature>
<accession>A0A521AMB4</accession>
<gene>
    <name evidence="3" type="ORF">SAMN06265379_101249</name>
</gene>
<reference evidence="3 4" key="1">
    <citation type="submission" date="2017-05" db="EMBL/GenBank/DDBJ databases">
        <authorList>
            <person name="Varghese N."/>
            <person name="Submissions S."/>
        </authorList>
    </citation>
    <scope>NUCLEOTIDE SEQUENCE [LARGE SCALE GENOMIC DNA]</scope>
    <source>
        <strain evidence="3 4">DSM 27040</strain>
    </source>
</reference>
<dbReference type="PANTHER" id="PTHR10963:SF55">
    <property type="entry name" value="GLYCOSIDE HYDROLASE FAMILY 16 PROTEIN"/>
    <property type="match status" value="1"/>
</dbReference>
<dbReference type="InterPro" id="IPR013320">
    <property type="entry name" value="ConA-like_dom_sf"/>
</dbReference>
<sequence>MFRITILPYQRRMYRYHYKLYLRMANFFSGLFGNKFPSTDKYENENKQLRSDLERFKKLEKSDSVLRYFELDTLVHSGEFKQNVTKLKKERFRHTEAFHQYKKFKEYKRSSNVKRYNKYLRKGKNEEAEKLRNTSEIQTYLGLKNYIESPDFSAVKREMNDKQRFKKSQEYLLLEEFKALSKSDDVNWFIKTKKENPFTQIDKWRLTFEDDFDGTRLDESKWITGYYWGKALMNDNYVQANEKQFFKAQNIELRNSCATIISKSEKCTGKIWDKGLGFVPQEFEYTSGIMNTGQSFRQQFGRFEAKIKFSHATPAQHAFWLLSEHLTPQVNIFSSPEKGKNKIEAGNFWMGNGQPSKSTQTLKIPGSSKDFFIYGLEWSKDKMEWKINGVTVHTITQNVPQQPMYISLSTHFTNPPNKQKLPLFMDIDWVRCYQLN</sequence>
<dbReference type="Proteomes" id="UP000319040">
    <property type="component" value="Unassembled WGS sequence"/>
</dbReference>
<dbReference type="SUPFAM" id="SSF49899">
    <property type="entry name" value="Concanavalin A-like lectins/glucanases"/>
    <property type="match status" value="1"/>
</dbReference>
<comment type="similarity">
    <text evidence="1">Belongs to the glycosyl hydrolase 16 family.</text>
</comment>
<proteinExistence type="inferred from homology"/>
<dbReference type="Gene3D" id="2.60.120.200">
    <property type="match status" value="1"/>
</dbReference>
<evidence type="ECO:0000256" key="1">
    <source>
        <dbReference type="ARBA" id="ARBA00006865"/>
    </source>
</evidence>
<keyword evidence="4" id="KW-1185">Reference proteome</keyword>
<dbReference type="AlphaFoldDB" id="A0A521AMB4"/>
<dbReference type="Pfam" id="PF00722">
    <property type="entry name" value="Glyco_hydro_16"/>
    <property type="match status" value="1"/>
</dbReference>
<dbReference type="PANTHER" id="PTHR10963">
    <property type="entry name" value="GLYCOSYL HYDROLASE-RELATED"/>
    <property type="match status" value="1"/>
</dbReference>
<dbReference type="GO" id="GO:0004553">
    <property type="term" value="F:hydrolase activity, hydrolyzing O-glycosyl compounds"/>
    <property type="evidence" value="ECO:0007669"/>
    <property type="project" value="InterPro"/>
</dbReference>
<dbReference type="CDD" id="cd00413">
    <property type="entry name" value="Glyco_hydrolase_16"/>
    <property type="match status" value="1"/>
</dbReference>
<name>A0A521AMB4_SACCC</name>
<evidence type="ECO:0000313" key="3">
    <source>
        <dbReference type="EMBL" id="SMO35968.1"/>
    </source>
</evidence>
<dbReference type="InterPro" id="IPR000757">
    <property type="entry name" value="Beta-glucanase-like"/>
</dbReference>
<dbReference type="PROSITE" id="PS51762">
    <property type="entry name" value="GH16_2"/>
    <property type="match status" value="1"/>
</dbReference>
<organism evidence="3 4">
    <name type="scientific">Saccharicrinis carchari</name>
    <dbReference type="NCBI Taxonomy" id="1168039"/>
    <lineage>
        <taxon>Bacteria</taxon>
        <taxon>Pseudomonadati</taxon>
        <taxon>Bacteroidota</taxon>
        <taxon>Bacteroidia</taxon>
        <taxon>Marinilabiliales</taxon>
        <taxon>Marinilabiliaceae</taxon>
        <taxon>Saccharicrinis</taxon>
    </lineage>
</organism>
<evidence type="ECO:0000259" key="2">
    <source>
        <dbReference type="PROSITE" id="PS51762"/>
    </source>
</evidence>
<evidence type="ECO:0000313" key="4">
    <source>
        <dbReference type="Proteomes" id="UP000319040"/>
    </source>
</evidence>
<dbReference type="GO" id="GO:0005975">
    <property type="term" value="P:carbohydrate metabolic process"/>
    <property type="evidence" value="ECO:0007669"/>
    <property type="project" value="InterPro"/>
</dbReference>
<dbReference type="EMBL" id="FXTB01000001">
    <property type="protein sequence ID" value="SMO35968.1"/>
    <property type="molecule type" value="Genomic_DNA"/>
</dbReference>